<sequence>MGFDKRAFVKISYAVHPSQSYSLALTRRVPATILPPLPGHEHALGYAKIPLKHCLHTLCANMPELVADGGKDYTVYALDPLEPEHDALALPAHIAGPSTVTGVQMSGPAIGMGLMSWCLSEDFDDDDAPFVVGPLFNHPAMDTAVSIVLTLRETETRTRAQHEDLMKLWGKPVYSPSAPPPASDDEPFWAIEKVAPGKNKSATSSPALAFMKPTLPQLSRLADTKPKLPSSSSASGTKPKPKPSTAKPSQPSTPFHFPYGTQPQGPPHQPPEYFMALALAEEFRDADPELVKAFQTATLRAAQRATNMRQAAEQAPPSSPLMSHSSRPMIPSGAAHYATPSQYIGPPPKPMFNYSAPTPVENVQYTLPRPKLAVSVGGLGPGPKSSSPAVPVLVLGHTTKENVPPAPPAPAPRGVKRPAETQGGGPKKKPSPRGAGAGANVTKPAAPTFARPATPRGRETLGMPMPSSSPLFSNSRKITNASSSSRGSSATPRRPFGLPLSMTSSPPRMSSPTPAARRQAPYNAADLPPSSPLPPTSDAEEDLSSATTTPTSISEEEEAEMAADPDADNDDIDDMYLHDEIFGELEDAMAIAT</sequence>
<evidence type="ECO:0000256" key="1">
    <source>
        <dbReference type="SAM" id="MobiDB-lite"/>
    </source>
</evidence>
<dbReference type="EMBL" id="KV426174">
    <property type="protein sequence ID" value="KZV85846.1"/>
    <property type="molecule type" value="Genomic_DNA"/>
</dbReference>
<name>A0A165E154_EXIGL</name>
<feature type="compositionally biased region" description="Low complexity" evidence="1">
    <location>
        <begin position="498"/>
        <end position="517"/>
    </location>
</feature>
<dbReference type="OrthoDB" id="3199820at2759"/>
<proteinExistence type="predicted"/>
<gene>
    <name evidence="2" type="ORF">EXIGLDRAFT_841191</name>
</gene>
<feature type="compositionally biased region" description="Low complexity" evidence="1">
    <location>
        <begin position="544"/>
        <end position="553"/>
    </location>
</feature>
<accession>A0A165E154</accession>
<feature type="compositionally biased region" description="Polar residues" evidence="1">
    <location>
        <begin position="466"/>
        <end position="481"/>
    </location>
</feature>
<evidence type="ECO:0000313" key="3">
    <source>
        <dbReference type="Proteomes" id="UP000077266"/>
    </source>
</evidence>
<protein>
    <submittedName>
        <fullName evidence="2">Uncharacterized protein</fullName>
    </submittedName>
</protein>
<organism evidence="2 3">
    <name type="scientific">Exidia glandulosa HHB12029</name>
    <dbReference type="NCBI Taxonomy" id="1314781"/>
    <lineage>
        <taxon>Eukaryota</taxon>
        <taxon>Fungi</taxon>
        <taxon>Dikarya</taxon>
        <taxon>Basidiomycota</taxon>
        <taxon>Agaricomycotina</taxon>
        <taxon>Agaricomycetes</taxon>
        <taxon>Auriculariales</taxon>
        <taxon>Exidiaceae</taxon>
        <taxon>Exidia</taxon>
    </lineage>
</organism>
<dbReference type="Proteomes" id="UP000077266">
    <property type="component" value="Unassembled WGS sequence"/>
</dbReference>
<keyword evidence="3" id="KW-1185">Reference proteome</keyword>
<feature type="region of interest" description="Disordered" evidence="1">
    <location>
        <begin position="218"/>
        <end position="271"/>
    </location>
</feature>
<reference evidence="2 3" key="1">
    <citation type="journal article" date="2016" name="Mol. Biol. Evol.">
        <title>Comparative Genomics of Early-Diverging Mushroom-Forming Fungi Provides Insights into the Origins of Lignocellulose Decay Capabilities.</title>
        <authorList>
            <person name="Nagy L.G."/>
            <person name="Riley R."/>
            <person name="Tritt A."/>
            <person name="Adam C."/>
            <person name="Daum C."/>
            <person name="Floudas D."/>
            <person name="Sun H."/>
            <person name="Yadav J.S."/>
            <person name="Pangilinan J."/>
            <person name="Larsson K.H."/>
            <person name="Matsuura K."/>
            <person name="Barry K."/>
            <person name="Labutti K."/>
            <person name="Kuo R."/>
            <person name="Ohm R.A."/>
            <person name="Bhattacharya S.S."/>
            <person name="Shirouzu T."/>
            <person name="Yoshinaga Y."/>
            <person name="Martin F.M."/>
            <person name="Grigoriev I.V."/>
            <person name="Hibbett D.S."/>
        </authorList>
    </citation>
    <scope>NUCLEOTIDE SEQUENCE [LARGE SCALE GENOMIC DNA]</scope>
    <source>
        <strain evidence="2 3">HHB12029</strain>
    </source>
</reference>
<dbReference type="AlphaFoldDB" id="A0A165E154"/>
<feature type="compositionally biased region" description="Low complexity" evidence="1">
    <location>
        <begin position="444"/>
        <end position="455"/>
    </location>
</feature>
<evidence type="ECO:0000313" key="2">
    <source>
        <dbReference type="EMBL" id="KZV85846.1"/>
    </source>
</evidence>
<feature type="compositionally biased region" description="Acidic residues" evidence="1">
    <location>
        <begin position="554"/>
        <end position="574"/>
    </location>
</feature>
<dbReference type="InParanoid" id="A0A165E154"/>
<feature type="compositionally biased region" description="Low complexity" evidence="1">
    <location>
        <begin position="227"/>
        <end position="254"/>
    </location>
</feature>
<feature type="region of interest" description="Disordered" evidence="1">
    <location>
        <begin position="399"/>
        <end position="577"/>
    </location>
</feature>